<organism evidence="1 2">
    <name type="scientific">Armadillidium nasatum</name>
    <dbReference type="NCBI Taxonomy" id="96803"/>
    <lineage>
        <taxon>Eukaryota</taxon>
        <taxon>Metazoa</taxon>
        <taxon>Ecdysozoa</taxon>
        <taxon>Arthropoda</taxon>
        <taxon>Crustacea</taxon>
        <taxon>Multicrustacea</taxon>
        <taxon>Malacostraca</taxon>
        <taxon>Eumalacostraca</taxon>
        <taxon>Peracarida</taxon>
        <taxon>Isopoda</taxon>
        <taxon>Oniscidea</taxon>
        <taxon>Crinocheta</taxon>
        <taxon>Armadillidiidae</taxon>
        <taxon>Armadillidium</taxon>
    </lineage>
</organism>
<protein>
    <submittedName>
        <fullName evidence="1">Uncharacterized protein</fullName>
    </submittedName>
</protein>
<dbReference type="Proteomes" id="UP000326759">
    <property type="component" value="Unassembled WGS sequence"/>
</dbReference>
<dbReference type="EMBL" id="SEYY01020133">
    <property type="protein sequence ID" value="KAB7497569.1"/>
    <property type="molecule type" value="Genomic_DNA"/>
</dbReference>
<accession>A0A5N5SV82</accession>
<proteinExistence type="predicted"/>
<dbReference type="InterPro" id="IPR010281">
    <property type="entry name" value="DUF885"/>
</dbReference>
<name>A0A5N5SV82_9CRUS</name>
<dbReference type="Pfam" id="PF05960">
    <property type="entry name" value="DUF885"/>
    <property type="match status" value="1"/>
</dbReference>
<dbReference type="PANTHER" id="PTHR33361">
    <property type="entry name" value="GLR0591 PROTEIN"/>
    <property type="match status" value="1"/>
</dbReference>
<gene>
    <name evidence="1" type="ORF">Anas_03153</name>
</gene>
<comment type="caution">
    <text evidence="1">The sequence shown here is derived from an EMBL/GenBank/DDBJ whole genome shotgun (WGS) entry which is preliminary data.</text>
</comment>
<sequence>MSTDLNLSKPGKFVFNSYDPNTQYGHYSMRMYRACRLVVDTGLHAFGWTREEAVNYMFTRTASTKPEIEVR</sequence>
<evidence type="ECO:0000313" key="2">
    <source>
        <dbReference type="Proteomes" id="UP000326759"/>
    </source>
</evidence>
<reference evidence="1 2" key="1">
    <citation type="journal article" date="2019" name="PLoS Biol.">
        <title>Sex chromosomes control vertical transmission of feminizing Wolbachia symbionts in an isopod.</title>
        <authorList>
            <person name="Becking T."/>
            <person name="Chebbi M.A."/>
            <person name="Giraud I."/>
            <person name="Moumen B."/>
            <person name="Laverre T."/>
            <person name="Caubet Y."/>
            <person name="Peccoud J."/>
            <person name="Gilbert C."/>
            <person name="Cordaux R."/>
        </authorList>
    </citation>
    <scope>NUCLEOTIDE SEQUENCE [LARGE SCALE GENOMIC DNA]</scope>
    <source>
        <strain evidence="1">ANa2</strain>
        <tissue evidence="1">Whole body excluding digestive tract and cuticle</tissue>
    </source>
</reference>
<dbReference type="AlphaFoldDB" id="A0A5N5SV82"/>
<feature type="non-terminal residue" evidence="1">
    <location>
        <position position="71"/>
    </location>
</feature>
<evidence type="ECO:0000313" key="1">
    <source>
        <dbReference type="EMBL" id="KAB7497569.1"/>
    </source>
</evidence>
<keyword evidence="2" id="KW-1185">Reference proteome</keyword>
<dbReference type="PANTHER" id="PTHR33361:SF2">
    <property type="entry name" value="DUF885 DOMAIN-CONTAINING PROTEIN"/>
    <property type="match status" value="1"/>
</dbReference>